<keyword evidence="3" id="KW-0812">Transmembrane</keyword>
<dbReference type="GO" id="GO:0016301">
    <property type="term" value="F:kinase activity"/>
    <property type="evidence" value="ECO:0007669"/>
    <property type="project" value="InterPro"/>
</dbReference>
<comment type="caution">
    <text evidence="5">The sequence shown here is derived from an EMBL/GenBank/DDBJ whole genome shotgun (WGS) entry which is preliminary data.</text>
</comment>
<dbReference type="AlphaFoldDB" id="A0AA88VHS1"/>
<dbReference type="InterPro" id="IPR044802">
    <property type="entry name" value="NADKc-like"/>
</dbReference>
<gene>
    <name evidence="5" type="ORF">RJ639_013526</name>
</gene>
<dbReference type="InterPro" id="IPR027417">
    <property type="entry name" value="P-loop_NTPase"/>
</dbReference>
<name>A0AA88VHS1_9ASTE</name>
<evidence type="ECO:0000259" key="4">
    <source>
        <dbReference type="Pfam" id="PF06414"/>
    </source>
</evidence>
<feature type="domain" description="Zeta toxin" evidence="4">
    <location>
        <begin position="283"/>
        <end position="394"/>
    </location>
</feature>
<sequence>MPSKAQFQLPLISNSDIRIMQKDGYAKLILAATTIGFVSAAAMHYGRKKSKISSQAINLVPLLEMTESGRVRRVESFPYYVGNYMRFIIQGHILKIVNKCINHHMPIIDVCPCIMMGYSHGDAARQIGFKDGSECPQLCKLANDYLVGSRGCMSSFYEYFGHEPDLDSLYVKLVEECERCILGYFAFHWSQASLMITQALSSDSHKKKRLRDFVMVATRYKGRAFGPYLLGKMETRFQRVVRDLKIPRVFSTLVQEMEAISSSTSSSELHITDLMVPMAYGKRSPVLLLMGGGAGAGKSTILKQILRESFWLEAANDALVIDADAFKVKDVVYKALQSYGHHEDMLPTSELVHQSSIDSAASLLVTALNEGRDVIMDGTLSWEPFVEQTIAMARNVHKCYYRMGVGYKVAEDGTVTENYWEQVYRDTVKQMKPYRIELVGVLTDACVAVVRGIRIWLAFSKDEKLLSCDTLNFCRRAISTGRAVRVKSQLNSHKRFANAFPRYCNLVDHGRLYCTDAVGGPPRVRLSFASLANEIRLLTTVSNLNIEAESVYELYAAPNVIYESGSVWKDIVLSPTRASSQLELKTAIEKIEKPMPRSET</sequence>
<dbReference type="Proteomes" id="UP001188597">
    <property type="component" value="Unassembled WGS sequence"/>
</dbReference>
<dbReference type="PANTHER" id="PTHR31153">
    <property type="entry name" value="CALMODULIN CALCIUM-DEPENDENT NAD KINASE"/>
    <property type="match status" value="1"/>
</dbReference>
<dbReference type="Pfam" id="PF06414">
    <property type="entry name" value="Zeta_toxin"/>
    <property type="match status" value="1"/>
</dbReference>
<keyword evidence="3" id="KW-1133">Transmembrane helix</keyword>
<dbReference type="SUPFAM" id="SSF52540">
    <property type="entry name" value="P-loop containing nucleoside triphosphate hydrolases"/>
    <property type="match status" value="1"/>
</dbReference>
<evidence type="ECO:0000313" key="6">
    <source>
        <dbReference type="Proteomes" id="UP001188597"/>
    </source>
</evidence>
<keyword evidence="1" id="KW-0547">Nucleotide-binding</keyword>
<evidence type="ECO:0000256" key="2">
    <source>
        <dbReference type="ARBA" id="ARBA00022840"/>
    </source>
</evidence>
<dbReference type="EMBL" id="JAVXUP010001669">
    <property type="protein sequence ID" value="KAK3009186.1"/>
    <property type="molecule type" value="Genomic_DNA"/>
</dbReference>
<reference evidence="5" key="1">
    <citation type="submission" date="2022-12" db="EMBL/GenBank/DDBJ databases">
        <title>Draft genome assemblies for two species of Escallonia (Escalloniales).</title>
        <authorList>
            <person name="Chanderbali A."/>
            <person name="Dervinis C."/>
            <person name="Anghel I."/>
            <person name="Soltis D."/>
            <person name="Soltis P."/>
            <person name="Zapata F."/>
        </authorList>
    </citation>
    <scope>NUCLEOTIDE SEQUENCE</scope>
    <source>
        <strain evidence="5">UCBG64.0493</strain>
        <tissue evidence="5">Leaf</tissue>
    </source>
</reference>
<evidence type="ECO:0000256" key="3">
    <source>
        <dbReference type="SAM" id="Phobius"/>
    </source>
</evidence>
<keyword evidence="6" id="KW-1185">Reference proteome</keyword>
<protein>
    <recommendedName>
        <fullName evidence="4">Zeta toxin domain-containing protein</fullName>
    </recommendedName>
</protein>
<dbReference type="GO" id="GO:0005524">
    <property type="term" value="F:ATP binding"/>
    <property type="evidence" value="ECO:0007669"/>
    <property type="project" value="UniProtKB-KW"/>
</dbReference>
<dbReference type="PANTHER" id="PTHR31153:SF1">
    <property type="entry name" value="CALMODULIN CALCIUM-DEPENDENT NAD KINASE"/>
    <property type="match status" value="1"/>
</dbReference>
<proteinExistence type="predicted"/>
<evidence type="ECO:0000256" key="1">
    <source>
        <dbReference type="ARBA" id="ARBA00022741"/>
    </source>
</evidence>
<organism evidence="5 6">
    <name type="scientific">Escallonia herrerae</name>
    <dbReference type="NCBI Taxonomy" id="1293975"/>
    <lineage>
        <taxon>Eukaryota</taxon>
        <taxon>Viridiplantae</taxon>
        <taxon>Streptophyta</taxon>
        <taxon>Embryophyta</taxon>
        <taxon>Tracheophyta</taxon>
        <taxon>Spermatophyta</taxon>
        <taxon>Magnoliopsida</taxon>
        <taxon>eudicotyledons</taxon>
        <taxon>Gunneridae</taxon>
        <taxon>Pentapetalae</taxon>
        <taxon>asterids</taxon>
        <taxon>campanulids</taxon>
        <taxon>Escalloniales</taxon>
        <taxon>Escalloniaceae</taxon>
        <taxon>Escallonia</taxon>
    </lineage>
</organism>
<evidence type="ECO:0000313" key="5">
    <source>
        <dbReference type="EMBL" id="KAK3009186.1"/>
    </source>
</evidence>
<keyword evidence="2" id="KW-0067">ATP-binding</keyword>
<keyword evidence="3" id="KW-0472">Membrane</keyword>
<dbReference type="Gene3D" id="3.40.50.300">
    <property type="entry name" value="P-loop containing nucleotide triphosphate hydrolases"/>
    <property type="match status" value="1"/>
</dbReference>
<dbReference type="InterPro" id="IPR010488">
    <property type="entry name" value="Zeta_toxin_domain"/>
</dbReference>
<feature type="transmembrane region" description="Helical" evidence="3">
    <location>
        <begin position="28"/>
        <end position="46"/>
    </location>
</feature>
<accession>A0AA88VHS1</accession>